<evidence type="ECO:0000313" key="3">
    <source>
        <dbReference type="Proteomes" id="UP001208570"/>
    </source>
</evidence>
<dbReference type="EMBL" id="JAODUP010000011">
    <property type="protein sequence ID" value="KAK2169311.1"/>
    <property type="molecule type" value="Genomic_DNA"/>
</dbReference>
<evidence type="ECO:0000256" key="1">
    <source>
        <dbReference type="SAM" id="MobiDB-lite"/>
    </source>
</evidence>
<accession>A0AAD9KDM9</accession>
<name>A0AAD9KDM9_9ANNE</name>
<sequence length="107" mass="11639">MNELLGWYGYNDVIHKEDTLNLDLKRFTPNGERSSCHDRSQNNSPGGCTANLRIKDNTISVSDGSGKADKILGSNNSLASKNETIVAALSVSGKKIKDEMKNASPER</sequence>
<gene>
    <name evidence="2" type="ORF">LSH36_11g07034</name>
</gene>
<dbReference type="Proteomes" id="UP001208570">
    <property type="component" value="Unassembled WGS sequence"/>
</dbReference>
<reference evidence="2" key="1">
    <citation type="journal article" date="2023" name="Mol. Biol. Evol.">
        <title>Third-Generation Sequencing Reveals the Adaptive Role of the Epigenome in Three Deep-Sea Polychaetes.</title>
        <authorList>
            <person name="Perez M."/>
            <person name="Aroh O."/>
            <person name="Sun Y."/>
            <person name="Lan Y."/>
            <person name="Juniper S.K."/>
            <person name="Young C.R."/>
            <person name="Angers B."/>
            <person name="Qian P.Y."/>
        </authorList>
    </citation>
    <scope>NUCLEOTIDE SEQUENCE</scope>
    <source>
        <strain evidence="2">P08H-3</strain>
    </source>
</reference>
<evidence type="ECO:0000313" key="2">
    <source>
        <dbReference type="EMBL" id="KAK2169311.1"/>
    </source>
</evidence>
<comment type="caution">
    <text evidence="2">The sequence shown here is derived from an EMBL/GenBank/DDBJ whole genome shotgun (WGS) entry which is preliminary data.</text>
</comment>
<proteinExistence type="predicted"/>
<feature type="region of interest" description="Disordered" evidence="1">
    <location>
        <begin position="30"/>
        <end position="51"/>
    </location>
</feature>
<protein>
    <submittedName>
        <fullName evidence="2">Uncharacterized protein</fullName>
    </submittedName>
</protein>
<dbReference type="AlphaFoldDB" id="A0AAD9KDM9"/>
<keyword evidence="3" id="KW-1185">Reference proteome</keyword>
<feature type="non-terminal residue" evidence="2">
    <location>
        <position position="1"/>
    </location>
</feature>
<organism evidence="2 3">
    <name type="scientific">Paralvinella palmiformis</name>
    <dbReference type="NCBI Taxonomy" id="53620"/>
    <lineage>
        <taxon>Eukaryota</taxon>
        <taxon>Metazoa</taxon>
        <taxon>Spiralia</taxon>
        <taxon>Lophotrochozoa</taxon>
        <taxon>Annelida</taxon>
        <taxon>Polychaeta</taxon>
        <taxon>Sedentaria</taxon>
        <taxon>Canalipalpata</taxon>
        <taxon>Terebellida</taxon>
        <taxon>Terebelliformia</taxon>
        <taxon>Alvinellidae</taxon>
        <taxon>Paralvinella</taxon>
    </lineage>
</organism>